<evidence type="ECO:0000313" key="2">
    <source>
        <dbReference type="EMBL" id="MBB4921223.1"/>
    </source>
</evidence>
<dbReference type="RefSeq" id="WP_184933591.1">
    <property type="nucleotide sequence ID" value="NZ_JACHJV010000001.1"/>
</dbReference>
<dbReference type="AlphaFoldDB" id="A0A7W7VSY3"/>
<feature type="compositionally biased region" description="Polar residues" evidence="1">
    <location>
        <begin position="1002"/>
        <end position="1012"/>
    </location>
</feature>
<gene>
    <name evidence="2" type="ORF">FHR34_000216</name>
</gene>
<feature type="region of interest" description="Disordered" evidence="1">
    <location>
        <begin position="544"/>
        <end position="567"/>
    </location>
</feature>
<dbReference type="NCBIfam" id="TIGR04276">
    <property type="entry name" value="FxsC_Cterm"/>
    <property type="match status" value="1"/>
</dbReference>
<protein>
    <submittedName>
        <fullName evidence="2">FxsC-like protein</fullName>
    </submittedName>
</protein>
<dbReference type="Proteomes" id="UP000540506">
    <property type="component" value="Unassembled WGS sequence"/>
</dbReference>
<feature type="compositionally biased region" description="Acidic residues" evidence="1">
    <location>
        <begin position="76"/>
        <end position="88"/>
    </location>
</feature>
<dbReference type="InterPro" id="IPR047738">
    <property type="entry name" value="SAV_2336-like_N"/>
</dbReference>
<dbReference type="NCBIfam" id="NF041121">
    <property type="entry name" value="SAV_2336_NTERM"/>
    <property type="match status" value="1"/>
</dbReference>
<dbReference type="NCBIfam" id="NF040588">
    <property type="entry name" value="FxsC_Nterm"/>
    <property type="match status" value="1"/>
</dbReference>
<dbReference type="Gene3D" id="3.40.50.10140">
    <property type="entry name" value="Toll/interleukin-1 receptor homology (TIR) domain"/>
    <property type="match status" value="1"/>
</dbReference>
<proteinExistence type="predicted"/>
<dbReference type="InterPro" id="IPR035897">
    <property type="entry name" value="Toll_tir_struct_dom_sf"/>
</dbReference>
<evidence type="ECO:0000313" key="3">
    <source>
        <dbReference type="Proteomes" id="UP000540506"/>
    </source>
</evidence>
<feature type="region of interest" description="Disordered" evidence="1">
    <location>
        <begin position="55"/>
        <end position="108"/>
    </location>
</feature>
<organism evidence="2 3">
    <name type="scientific">Kitasatospora kifunensis</name>
    <name type="common">Streptomyces kifunensis</name>
    <dbReference type="NCBI Taxonomy" id="58351"/>
    <lineage>
        <taxon>Bacteria</taxon>
        <taxon>Bacillati</taxon>
        <taxon>Actinomycetota</taxon>
        <taxon>Actinomycetes</taxon>
        <taxon>Kitasatosporales</taxon>
        <taxon>Streptomycetaceae</taxon>
        <taxon>Kitasatospora</taxon>
    </lineage>
</organism>
<dbReference type="InterPro" id="IPR026367">
    <property type="entry name" value="FxsC_C"/>
</dbReference>
<dbReference type="InterPro" id="IPR047603">
    <property type="entry name" value="FxsC_N"/>
</dbReference>
<feature type="region of interest" description="Disordered" evidence="1">
    <location>
        <begin position="976"/>
        <end position="1012"/>
    </location>
</feature>
<comment type="caution">
    <text evidence="2">The sequence shown here is derived from an EMBL/GenBank/DDBJ whole genome shotgun (WGS) entry which is preliminary data.</text>
</comment>
<reference evidence="2 3" key="1">
    <citation type="submission" date="2020-08" db="EMBL/GenBank/DDBJ databases">
        <title>Sequencing the genomes of 1000 actinobacteria strains.</title>
        <authorList>
            <person name="Klenk H.-P."/>
        </authorList>
    </citation>
    <scope>NUCLEOTIDE SEQUENCE [LARGE SCALE GENOMIC DNA]</scope>
    <source>
        <strain evidence="2 3">DSM 41654</strain>
    </source>
</reference>
<accession>A0A7W7VSY3</accession>
<sequence length="1012" mass="109607">MSAEQAAGDSAPLTTALRLLANSGVELDPVELRDVLWLAGRLTGAAELPLERAVSARSVGSADPRTGAPSVTQGEPDPDQDPDDEDMDLAGLRPLHAGSRHGTDLATVGRPVRLPGSRALAEELKLARALRPIKQYRRAWHRSDLDEEATAARFAETGLLEPVLRVGRERWLRCSLVIDDGLSMLLWQRTVVELQLLLERSGAFRQVKAYGLGTRGPGPVRLRGKPFGTGTPRLSPGVLADPGGQSLVLVVSDGVGAAWRDGRMRAVLDRWGSCGPVAVVQMLPRWMWAGTGLRAGHHRVRSSLPGEPNACWRSTSRGIPVPVVELVPAALTGWARTIAGARGPRPVMLWDDTPDPERSAERGQAGAVAESGPGEPNWGELDPVESSPAESSPAELLARFRAVASPEAKRLAARLAAVAPFTVPVMRLVQDDLRAGGDPVPLAEVFLSGLLEPVRWSAESATAPLAQQQLFDFPPAVRDRLLDAVPTQELLDAGHRLAGHLARRTGHGQVVPALLGEPEGVDGLPVHGTPFAWGSAALLTRLTGGPDRPAPLSPGPGERLDAGPVAGEPREPVIARERTRAAPVTRTNSIRPHFYLSYAHMPTVGTRNPNVRVSQFYEDLCEAVLQLTPLPAAEPVGFMDETMRQGEDWAVKISEALATCRVFVPLYHPRLFRSTPCGQEWSTFAQREASAPGGRPTENSAIVPVLWVGMRESALPPVASALQYNHRGFPPAYAEEGLYALMAQRHHQGLYEKVVYRLARRIVEAALETVVPVVEPVDFTTNPSAFPVGSAADELTIAVLSFKESEVPGHRDRAYYGARRTDWSPYVRGAAVSLAERAAQLARQCDLNPTIQEFEGEAAARLMELERPQGPAVVLIDRWALSDPQRAQLVRELARRSPAWVTVVEPWNRDDPQCAAETGPMAALSEEALSQRSRVARPSFRLAGRDDTEGIPTEREFDLIFQHAAIRAQKAFKERALPSGLSRPRLNDAFGRTEPPPPRLDTGTSVSRPGPD</sequence>
<name>A0A7W7VSY3_KITKI</name>
<keyword evidence="3" id="KW-1185">Reference proteome</keyword>
<dbReference type="EMBL" id="JACHJV010000001">
    <property type="protein sequence ID" value="MBB4921223.1"/>
    <property type="molecule type" value="Genomic_DNA"/>
</dbReference>
<feature type="region of interest" description="Disordered" evidence="1">
    <location>
        <begin position="345"/>
        <end position="392"/>
    </location>
</feature>
<evidence type="ECO:0000256" key="1">
    <source>
        <dbReference type="SAM" id="MobiDB-lite"/>
    </source>
</evidence>